<dbReference type="PANTHER" id="PTHR47133:SF1">
    <property type="entry name" value="TALIN ROD DOMAIN-CONTAINING PROTEIN 1"/>
    <property type="match status" value="1"/>
</dbReference>
<dbReference type="Proteomes" id="UP000271974">
    <property type="component" value="Unassembled WGS sequence"/>
</dbReference>
<proteinExistence type="predicted"/>
<dbReference type="PANTHER" id="PTHR47133">
    <property type="entry name" value="TALIN ROD DOMAIN-CONTAINING PROTEIN 1"/>
    <property type="match status" value="1"/>
</dbReference>
<organism evidence="2 3">
    <name type="scientific">Elysia chlorotica</name>
    <name type="common">Eastern emerald elysia</name>
    <name type="synonym">Sea slug</name>
    <dbReference type="NCBI Taxonomy" id="188477"/>
    <lineage>
        <taxon>Eukaryota</taxon>
        <taxon>Metazoa</taxon>
        <taxon>Spiralia</taxon>
        <taxon>Lophotrochozoa</taxon>
        <taxon>Mollusca</taxon>
        <taxon>Gastropoda</taxon>
        <taxon>Heterobranchia</taxon>
        <taxon>Euthyneura</taxon>
        <taxon>Panpulmonata</taxon>
        <taxon>Sacoglossa</taxon>
        <taxon>Placobranchoidea</taxon>
        <taxon>Plakobranchidae</taxon>
        <taxon>Elysia</taxon>
    </lineage>
</organism>
<evidence type="ECO:0000313" key="3">
    <source>
        <dbReference type="Proteomes" id="UP000271974"/>
    </source>
</evidence>
<sequence>MSGSSSGDVSSEAGSRNQTLIFEECHARVQTVAELLLISCRPRPVFTSAADVAMTHDNFEGFRDKVIGQLNKMLLLSREVATQAHSKQIHWRQLSQRVRELTAVVVALLELSAHISYLMAVRCGEGQAVATLATLGPVDSAHRLTQADLDIRFSCQRLKRSRVNDLQPHLLVREKCLSVSISSAIIQMFRAVRDLVHAASSSKRHQDRLSLCVESLTRSASQLRDMLLSHSFVPAPAVMPSPPHSSPSHVPGNSIHVPDCSRSLSGSEKDGDSSAGSLSCSSWEKFDGKTGYLPLELGEGDRHTSQSQSHDRKKEKPGRLSMSPQGSPKLSPREGQTGGKQDR</sequence>
<evidence type="ECO:0000313" key="2">
    <source>
        <dbReference type="EMBL" id="RUS82830.1"/>
    </source>
</evidence>
<feature type="region of interest" description="Disordered" evidence="1">
    <location>
        <begin position="238"/>
        <end position="343"/>
    </location>
</feature>
<evidence type="ECO:0000256" key="1">
    <source>
        <dbReference type="SAM" id="MobiDB-lite"/>
    </source>
</evidence>
<accession>A0A433TMN5</accession>
<gene>
    <name evidence="2" type="ORF">EGW08_009406</name>
</gene>
<dbReference type="GO" id="GO:0003779">
    <property type="term" value="F:actin binding"/>
    <property type="evidence" value="ECO:0007669"/>
    <property type="project" value="InterPro"/>
</dbReference>
<reference evidence="2 3" key="1">
    <citation type="submission" date="2019-01" db="EMBL/GenBank/DDBJ databases">
        <title>A draft genome assembly of the solar-powered sea slug Elysia chlorotica.</title>
        <authorList>
            <person name="Cai H."/>
            <person name="Li Q."/>
            <person name="Fang X."/>
            <person name="Li J."/>
            <person name="Curtis N.E."/>
            <person name="Altenburger A."/>
            <person name="Shibata T."/>
            <person name="Feng M."/>
            <person name="Maeda T."/>
            <person name="Schwartz J.A."/>
            <person name="Shigenobu S."/>
            <person name="Lundholm N."/>
            <person name="Nishiyama T."/>
            <person name="Yang H."/>
            <person name="Hasebe M."/>
            <person name="Li S."/>
            <person name="Pierce S.K."/>
            <person name="Wang J."/>
        </authorList>
    </citation>
    <scope>NUCLEOTIDE SEQUENCE [LARGE SCALE GENOMIC DNA]</scope>
    <source>
        <strain evidence="2">EC2010</strain>
        <tissue evidence="2">Whole organism of an adult</tissue>
    </source>
</reference>
<dbReference type="STRING" id="188477.A0A433TMN5"/>
<dbReference type="AlphaFoldDB" id="A0A433TMN5"/>
<dbReference type="InterPro" id="IPR042799">
    <property type="entry name" value="TLNRD1"/>
</dbReference>
<feature type="compositionally biased region" description="Basic and acidic residues" evidence="1">
    <location>
        <begin position="299"/>
        <end position="318"/>
    </location>
</feature>
<dbReference type="EMBL" id="RQTK01000269">
    <property type="protein sequence ID" value="RUS82830.1"/>
    <property type="molecule type" value="Genomic_DNA"/>
</dbReference>
<keyword evidence="3" id="KW-1185">Reference proteome</keyword>
<feature type="compositionally biased region" description="Low complexity" evidence="1">
    <location>
        <begin position="273"/>
        <end position="282"/>
    </location>
</feature>
<comment type="caution">
    <text evidence="2">The sequence shown here is derived from an EMBL/GenBank/DDBJ whole genome shotgun (WGS) entry which is preliminary data.</text>
</comment>
<protein>
    <submittedName>
        <fullName evidence="2">Uncharacterized protein</fullName>
    </submittedName>
</protein>
<name>A0A433TMN5_ELYCH</name>
<dbReference type="OrthoDB" id="10009851at2759"/>
<feature type="non-terminal residue" evidence="2">
    <location>
        <position position="343"/>
    </location>
</feature>